<evidence type="ECO:0000313" key="12">
    <source>
        <dbReference type="Proteomes" id="UP000546324"/>
    </source>
</evidence>
<evidence type="ECO:0000256" key="6">
    <source>
        <dbReference type="ARBA" id="ARBA00022723"/>
    </source>
</evidence>
<dbReference type="EC" id="2.7.1.180" evidence="2"/>
<dbReference type="InterPro" id="IPR024932">
    <property type="entry name" value="ApbE"/>
</dbReference>
<protein>
    <recommendedName>
        <fullName evidence="3">FAD:protein FMN transferase</fullName>
        <ecNumber evidence="2">2.7.1.180</ecNumber>
    </recommendedName>
    <alternativeName>
        <fullName evidence="9">Flavin transferase</fullName>
    </alternativeName>
</protein>
<comment type="caution">
    <text evidence="11">The sequence shown here is derived from an EMBL/GenBank/DDBJ whole genome shotgun (WGS) entry which is preliminary data.</text>
</comment>
<evidence type="ECO:0000256" key="8">
    <source>
        <dbReference type="ARBA" id="ARBA00022842"/>
    </source>
</evidence>
<organism evidence="11 12">
    <name type="scientific">Actinomadura coerulea</name>
    <dbReference type="NCBI Taxonomy" id="46159"/>
    <lineage>
        <taxon>Bacteria</taxon>
        <taxon>Bacillati</taxon>
        <taxon>Actinomycetota</taxon>
        <taxon>Actinomycetes</taxon>
        <taxon>Streptosporangiales</taxon>
        <taxon>Thermomonosporaceae</taxon>
        <taxon>Actinomadura</taxon>
    </lineage>
</organism>
<evidence type="ECO:0000256" key="10">
    <source>
        <dbReference type="ARBA" id="ARBA00048540"/>
    </source>
</evidence>
<dbReference type="SUPFAM" id="SSF143631">
    <property type="entry name" value="ApbE-like"/>
    <property type="match status" value="1"/>
</dbReference>
<dbReference type="GO" id="GO:0046872">
    <property type="term" value="F:metal ion binding"/>
    <property type="evidence" value="ECO:0007669"/>
    <property type="project" value="UniProtKB-KW"/>
</dbReference>
<dbReference type="Gene3D" id="3.10.520.10">
    <property type="entry name" value="ApbE-like domains"/>
    <property type="match status" value="1"/>
</dbReference>
<keyword evidence="4" id="KW-0285">Flavoprotein</keyword>
<reference evidence="11 12" key="1">
    <citation type="submission" date="2020-08" db="EMBL/GenBank/DDBJ databases">
        <title>Sequencing the genomes of 1000 actinobacteria strains.</title>
        <authorList>
            <person name="Klenk H.-P."/>
        </authorList>
    </citation>
    <scope>NUCLEOTIDE SEQUENCE [LARGE SCALE GENOMIC DNA]</scope>
    <source>
        <strain evidence="11 12">DSM 43675</strain>
    </source>
</reference>
<dbReference type="Proteomes" id="UP000546324">
    <property type="component" value="Unassembled WGS sequence"/>
</dbReference>
<proteinExistence type="predicted"/>
<keyword evidence="8" id="KW-0460">Magnesium</keyword>
<keyword evidence="6" id="KW-0479">Metal-binding</keyword>
<dbReference type="Pfam" id="PF02424">
    <property type="entry name" value="ApbE"/>
    <property type="match status" value="2"/>
</dbReference>
<dbReference type="InterPro" id="IPR003374">
    <property type="entry name" value="ApbE-like_sf"/>
</dbReference>
<gene>
    <name evidence="11" type="ORF">BKA00_002491</name>
</gene>
<evidence type="ECO:0000313" key="11">
    <source>
        <dbReference type="EMBL" id="MBB6395577.1"/>
    </source>
</evidence>
<evidence type="ECO:0000256" key="3">
    <source>
        <dbReference type="ARBA" id="ARBA00016337"/>
    </source>
</evidence>
<keyword evidence="7" id="KW-0274">FAD</keyword>
<evidence type="ECO:0000256" key="7">
    <source>
        <dbReference type="ARBA" id="ARBA00022827"/>
    </source>
</evidence>
<comment type="cofactor">
    <cofactor evidence="1">
        <name>Mg(2+)</name>
        <dbReference type="ChEBI" id="CHEBI:18420"/>
    </cofactor>
</comment>
<sequence length="253" mass="25841">MMVEKPECLDAARRAVDSVVADIDAAFVREGSDLARVNAASGAPVRVSATFLAVLWTALHAFDLTEGLVDPVVGATPAGDRTVVIDEPPGTVMTPPGTILDLWGIAQAFAADRAAESAAGPAGCGVCVCLPGSFATAGPVPVSGWPVQVINGRRERDEGASRGMSLVLRTPGGLATSVLAAQARESGQVPARSLPANGQPWHAVSVFGLRCVAAKTASIAALSLGDAAITWLEARELRARIVHTNGTVTTVGC</sequence>
<dbReference type="EMBL" id="JACHMQ010000001">
    <property type="protein sequence ID" value="MBB6395577.1"/>
    <property type="molecule type" value="Genomic_DNA"/>
</dbReference>
<keyword evidence="5" id="KW-0808">Transferase</keyword>
<keyword evidence="11" id="KW-0449">Lipoprotein</keyword>
<dbReference type="PANTHER" id="PTHR30040:SF2">
    <property type="entry name" value="FAD:PROTEIN FMN TRANSFERASE"/>
    <property type="match status" value="1"/>
</dbReference>
<dbReference type="AlphaFoldDB" id="A0A7X0FXJ2"/>
<evidence type="ECO:0000256" key="9">
    <source>
        <dbReference type="ARBA" id="ARBA00031306"/>
    </source>
</evidence>
<accession>A0A7X0FXJ2</accession>
<comment type="catalytic activity">
    <reaction evidence="10">
        <text>L-threonyl-[protein] + FAD = FMN-L-threonyl-[protein] + AMP + H(+)</text>
        <dbReference type="Rhea" id="RHEA:36847"/>
        <dbReference type="Rhea" id="RHEA-COMP:11060"/>
        <dbReference type="Rhea" id="RHEA-COMP:11061"/>
        <dbReference type="ChEBI" id="CHEBI:15378"/>
        <dbReference type="ChEBI" id="CHEBI:30013"/>
        <dbReference type="ChEBI" id="CHEBI:57692"/>
        <dbReference type="ChEBI" id="CHEBI:74257"/>
        <dbReference type="ChEBI" id="CHEBI:456215"/>
        <dbReference type="EC" id="2.7.1.180"/>
    </reaction>
</comment>
<dbReference type="PANTHER" id="PTHR30040">
    <property type="entry name" value="THIAMINE BIOSYNTHESIS LIPOPROTEIN APBE"/>
    <property type="match status" value="1"/>
</dbReference>
<evidence type="ECO:0000256" key="1">
    <source>
        <dbReference type="ARBA" id="ARBA00001946"/>
    </source>
</evidence>
<dbReference type="GO" id="GO:0016740">
    <property type="term" value="F:transferase activity"/>
    <property type="evidence" value="ECO:0007669"/>
    <property type="project" value="UniProtKB-KW"/>
</dbReference>
<evidence type="ECO:0000256" key="2">
    <source>
        <dbReference type="ARBA" id="ARBA00011955"/>
    </source>
</evidence>
<evidence type="ECO:0000256" key="5">
    <source>
        <dbReference type="ARBA" id="ARBA00022679"/>
    </source>
</evidence>
<name>A0A7X0FXJ2_9ACTN</name>
<keyword evidence="12" id="KW-1185">Reference proteome</keyword>
<evidence type="ECO:0000256" key="4">
    <source>
        <dbReference type="ARBA" id="ARBA00022630"/>
    </source>
</evidence>